<dbReference type="InterPro" id="IPR036259">
    <property type="entry name" value="MFS_trans_sf"/>
</dbReference>
<evidence type="ECO:0000259" key="11">
    <source>
        <dbReference type="PROSITE" id="PS50850"/>
    </source>
</evidence>
<feature type="transmembrane region" description="Helical" evidence="10">
    <location>
        <begin position="210"/>
        <end position="232"/>
    </location>
</feature>
<dbReference type="GO" id="GO:0016020">
    <property type="term" value="C:membrane"/>
    <property type="evidence" value="ECO:0007669"/>
    <property type="project" value="UniProtKB-SubCell"/>
</dbReference>
<name>A0A427Y7K4_9TREE</name>
<feature type="transmembrane region" description="Helical" evidence="10">
    <location>
        <begin position="142"/>
        <end position="159"/>
    </location>
</feature>
<keyword evidence="6 10" id="KW-0472">Membrane</keyword>
<dbReference type="InterPro" id="IPR050360">
    <property type="entry name" value="MFS_Sugar_Transporters"/>
</dbReference>
<comment type="catalytic activity">
    <reaction evidence="7">
        <text>myo-inositol(out) + H(+)(out) = myo-inositol(in) + H(+)(in)</text>
        <dbReference type="Rhea" id="RHEA:60364"/>
        <dbReference type="ChEBI" id="CHEBI:15378"/>
        <dbReference type="ChEBI" id="CHEBI:17268"/>
    </reaction>
</comment>
<dbReference type="PANTHER" id="PTHR48022:SF55">
    <property type="entry name" value="SUGAR TRANSPORTER STL1"/>
    <property type="match status" value="1"/>
</dbReference>
<dbReference type="PROSITE" id="PS50850">
    <property type="entry name" value="MFS"/>
    <property type="match status" value="1"/>
</dbReference>
<feature type="region of interest" description="Disordered" evidence="9">
    <location>
        <begin position="540"/>
        <end position="601"/>
    </location>
</feature>
<dbReference type="Proteomes" id="UP000279259">
    <property type="component" value="Unassembled WGS sequence"/>
</dbReference>
<evidence type="ECO:0000313" key="13">
    <source>
        <dbReference type="Proteomes" id="UP000279259"/>
    </source>
</evidence>
<keyword evidence="4 10" id="KW-0812">Transmembrane</keyword>
<feature type="transmembrane region" description="Helical" evidence="10">
    <location>
        <begin position="339"/>
        <end position="361"/>
    </location>
</feature>
<feature type="transmembrane region" description="Helical" evidence="10">
    <location>
        <begin position="110"/>
        <end position="130"/>
    </location>
</feature>
<evidence type="ECO:0000256" key="8">
    <source>
        <dbReference type="RuleBase" id="RU003346"/>
    </source>
</evidence>
<feature type="transmembrane region" description="Helical" evidence="10">
    <location>
        <begin position="179"/>
        <end position="198"/>
    </location>
</feature>
<dbReference type="PROSITE" id="PS00216">
    <property type="entry name" value="SUGAR_TRANSPORT_1"/>
    <property type="match status" value="1"/>
</dbReference>
<evidence type="ECO:0000256" key="1">
    <source>
        <dbReference type="ARBA" id="ARBA00004141"/>
    </source>
</evidence>
<evidence type="ECO:0000256" key="9">
    <source>
        <dbReference type="SAM" id="MobiDB-lite"/>
    </source>
</evidence>
<reference evidence="12 13" key="1">
    <citation type="submission" date="2018-11" db="EMBL/GenBank/DDBJ databases">
        <title>Genome sequence of Saitozyma podzolica DSM 27192.</title>
        <authorList>
            <person name="Aliyu H."/>
            <person name="Gorte O."/>
            <person name="Ochsenreither K."/>
        </authorList>
    </citation>
    <scope>NUCLEOTIDE SEQUENCE [LARGE SCALE GENOMIC DNA]</scope>
    <source>
        <strain evidence="12 13">DSM 27192</strain>
    </source>
</reference>
<keyword evidence="13" id="KW-1185">Reference proteome</keyword>
<evidence type="ECO:0000256" key="2">
    <source>
        <dbReference type="ARBA" id="ARBA00010992"/>
    </source>
</evidence>
<evidence type="ECO:0000256" key="4">
    <source>
        <dbReference type="ARBA" id="ARBA00022692"/>
    </source>
</evidence>
<dbReference type="AlphaFoldDB" id="A0A427Y7K4"/>
<evidence type="ECO:0000256" key="6">
    <source>
        <dbReference type="ARBA" id="ARBA00023136"/>
    </source>
</evidence>
<dbReference type="PANTHER" id="PTHR48022">
    <property type="entry name" value="PLASTIDIC GLUCOSE TRANSPORTER 4"/>
    <property type="match status" value="1"/>
</dbReference>
<feature type="transmembrane region" description="Helical" evidence="10">
    <location>
        <begin position="459"/>
        <end position="482"/>
    </location>
</feature>
<feature type="domain" description="Major facilitator superfamily (MFS) profile" evidence="11">
    <location>
        <begin position="32"/>
        <end position="486"/>
    </location>
</feature>
<evidence type="ECO:0000256" key="3">
    <source>
        <dbReference type="ARBA" id="ARBA00022448"/>
    </source>
</evidence>
<evidence type="ECO:0000256" key="10">
    <source>
        <dbReference type="SAM" id="Phobius"/>
    </source>
</evidence>
<comment type="subcellular location">
    <subcellularLocation>
        <location evidence="1">Membrane</location>
        <topology evidence="1">Multi-pass membrane protein</topology>
    </subcellularLocation>
</comment>
<dbReference type="SUPFAM" id="SSF103473">
    <property type="entry name" value="MFS general substrate transporter"/>
    <property type="match status" value="1"/>
</dbReference>
<dbReference type="InterPro" id="IPR003663">
    <property type="entry name" value="Sugar/inositol_transpt"/>
</dbReference>
<dbReference type="EMBL" id="RSCD01000018">
    <property type="protein sequence ID" value="RSH87070.1"/>
    <property type="molecule type" value="Genomic_DNA"/>
</dbReference>
<comment type="similarity">
    <text evidence="2 8">Belongs to the major facilitator superfamily. Sugar transporter (TC 2.A.1.1) family.</text>
</comment>
<dbReference type="Gene3D" id="1.20.1250.20">
    <property type="entry name" value="MFS general substrate transporter like domains"/>
    <property type="match status" value="2"/>
</dbReference>
<dbReference type="OrthoDB" id="2544694at2759"/>
<dbReference type="InterPro" id="IPR005829">
    <property type="entry name" value="Sugar_transporter_CS"/>
</dbReference>
<evidence type="ECO:0000256" key="5">
    <source>
        <dbReference type="ARBA" id="ARBA00022989"/>
    </source>
</evidence>
<feature type="transmembrane region" description="Helical" evidence="10">
    <location>
        <begin position="398"/>
        <end position="420"/>
    </location>
</feature>
<dbReference type="InterPro" id="IPR020846">
    <property type="entry name" value="MFS_dom"/>
</dbReference>
<dbReference type="NCBIfam" id="TIGR00879">
    <property type="entry name" value="SP"/>
    <property type="match status" value="1"/>
</dbReference>
<dbReference type="Pfam" id="PF00083">
    <property type="entry name" value="Sugar_tr"/>
    <property type="match status" value="1"/>
</dbReference>
<feature type="transmembrane region" description="Helical" evidence="10">
    <location>
        <begin position="368"/>
        <end position="392"/>
    </location>
</feature>
<proteinExistence type="inferred from homology"/>
<feature type="transmembrane region" description="Helical" evidence="10">
    <location>
        <begin position="27"/>
        <end position="45"/>
    </location>
</feature>
<keyword evidence="3 8" id="KW-0813">Transport</keyword>
<dbReference type="PRINTS" id="PR00171">
    <property type="entry name" value="SUGRTRNSPORT"/>
</dbReference>
<sequence length="601" mass="64065">MSPLSSEKGGAASNGALVKYGGLNGDALLYTIVGIATCGFSLFGYDQGLMSGIIASKQFNTEFPATKQSSPSDVHAGTAQGTVTSCYEVGCFFGALFAFFAGERMGRRRVMLLGAVIMIVGTIITVSAFGPGDQSGRGNIGGFVQFFVGRVTTGVGNGMNTATIPSWVAETSKAHNRGFLICMEASTVAVGTVIAYWLDFGLSFVSSSVSWRFPIAFQIVFALILVGGVLVLPESPRWLIAHGYDDEGQRVLAALLATSVEDPAAIAEKNVVSDALLAQARAKADKRQILKGGRQQHLRRAMVGASTQLFQQIGGCNAVIYYSTILFENQIGLPTQLSLILGGVLSIVYAICALTSFLLVEKVGRRKLFLIGTFGQGIAMFITFGCLLPGTAGPAKGAAFGLYLFIAFFGATWLPLPWLYPAELNSMAVRTQANAISTMTNWISNFLVVQVLPTMTASIGAYTFLLFALANCLFLPFIYFFYPETSGRTLEELDVVFAHAHIVKRRPTIIAEELPKLTDHQIQTLTDRYDIHGGASEEAAPGTFGAPVNAGEPDTTLPPTHPSELRTHGNHAVNDDSGLSTRVPTPTGLPTDANKEAGHKI</sequence>
<keyword evidence="5 10" id="KW-1133">Transmembrane helix</keyword>
<gene>
    <name evidence="12" type="primary">STL1</name>
    <name evidence="12" type="ORF">EHS25_003559</name>
</gene>
<organism evidence="12 13">
    <name type="scientific">Saitozyma podzolica</name>
    <dbReference type="NCBI Taxonomy" id="1890683"/>
    <lineage>
        <taxon>Eukaryota</taxon>
        <taxon>Fungi</taxon>
        <taxon>Dikarya</taxon>
        <taxon>Basidiomycota</taxon>
        <taxon>Agaricomycotina</taxon>
        <taxon>Tremellomycetes</taxon>
        <taxon>Tremellales</taxon>
        <taxon>Trimorphomycetaceae</taxon>
        <taxon>Saitozyma</taxon>
    </lineage>
</organism>
<evidence type="ECO:0000313" key="12">
    <source>
        <dbReference type="EMBL" id="RSH87070.1"/>
    </source>
</evidence>
<keyword evidence="12" id="KW-0762">Sugar transport</keyword>
<dbReference type="GO" id="GO:0005351">
    <property type="term" value="F:carbohydrate:proton symporter activity"/>
    <property type="evidence" value="ECO:0007669"/>
    <property type="project" value="TreeGrafter"/>
</dbReference>
<accession>A0A427Y7K4</accession>
<comment type="caution">
    <text evidence="12">The sequence shown here is derived from an EMBL/GenBank/DDBJ whole genome shotgun (WGS) entry which is preliminary data.</text>
</comment>
<dbReference type="FunFam" id="1.20.1250.20:FF:000061">
    <property type="entry name" value="MFS sugar transporter"/>
    <property type="match status" value="1"/>
</dbReference>
<dbReference type="InterPro" id="IPR005828">
    <property type="entry name" value="MFS_sugar_transport-like"/>
</dbReference>
<protein>
    <submittedName>
        <fullName evidence="12">Sugar transporter-like protein</fullName>
    </submittedName>
</protein>
<evidence type="ECO:0000256" key="7">
    <source>
        <dbReference type="ARBA" id="ARBA00049119"/>
    </source>
</evidence>